<comment type="caution">
    <text evidence="6">The sequence shown here is derived from an EMBL/GenBank/DDBJ whole genome shotgun (WGS) entry which is preliminary data.</text>
</comment>
<name>A0ABT9Y9J9_9FIRM</name>
<evidence type="ECO:0000256" key="5">
    <source>
        <dbReference type="RuleBase" id="RU362118"/>
    </source>
</evidence>
<accession>A0ABT9Y9J9</accession>
<dbReference type="InterPro" id="IPR015422">
    <property type="entry name" value="PyrdxlP-dep_Trfase_small"/>
</dbReference>
<sequence length="438" mass="48414">MTAPDYGFETAQIHAGYNAKEHNYAVSPPIYQSAAYDFASVQDARNLFQFKEARCVYSRVGNYTGTVLEERIKILDGASGALAVGSGMAAIAYTLLSLTEEGGSILTTPYLYGGTADSFKKIFPRFHVNINIAKNIESPEKLAQEITPDTKAIYIESISNPNGVLLDIEALAKIAHDNKIPLVVDNTVATPYLLNPLKHGADIVVYSATKALSGHGNVIAGLILESGTFDWNSGKFPYFAKKHWTLRDENNKPRSFLEVFPDAPFCFQIRRHYLAYLGAALSPFDAYLVLLGLETLSVRVSRQTKNAEKIAAFLAENEHTEWVRYASLPNSPYHKLSEKYFPKGVGGLLAFGFKGTPKQLEIFIDSIKLFHYHVNIGDVRSLLVNSPQTTHGELEPHEKAAADIPENLIRLSIGLEDPEDLINDLTQAFHTAFKTAEK</sequence>
<dbReference type="Gene3D" id="3.40.640.10">
    <property type="entry name" value="Type I PLP-dependent aspartate aminotransferase-like (Major domain)"/>
    <property type="match status" value="1"/>
</dbReference>
<evidence type="ECO:0000313" key="6">
    <source>
        <dbReference type="EMBL" id="MDQ0204532.1"/>
    </source>
</evidence>
<dbReference type="EMBL" id="JAUSUE010000017">
    <property type="protein sequence ID" value="MDQ0204532.1"/>
    <property type="molecule type" value="Genomic_DNA"/>
</dbReference>
<dbReference type="InterPro" id="IPR015424">
    <property type="entry name" value="PyrdxlP-dep_Trfase"/>
</dbReference>
<dbReference type="Pfam" id="PF01053">
    <property type="entry name" value="Cys_Met_Meta_PP"/>
    <property type="match status" value="1"/>
</dbReference>
<evidence type="ECO:0000256" key="3">
    <source>
        <dbReference type="ARBA" id="ARBA00022679"/>
    </source>
</evidence>
<dbReference type="PIRSF" id="PIRSF001434">
    <property type="entry name" value="CGS"/>
    <property type="match status" value="1"/>
</dbReference>
<dbReference type="InterPro" id="IPR006235">
    <property type="entry name" value="OAc-hSer/O-AcSer_sulfhydrylase"/>
</dbReference>
<dbReference type="Proteomes" id="UP001239167">
    <property type="component" value="Unassembled WGS sequence"/>
</dbReference>
<comment type="similarity">
    <text evidence="2 5">Belongs to the trans-sulfuration enzymes family.</text>
</comment>
<reference evidence="6 7" key="1">
    <citation type="submission" date="2023-07" db="EMBL/GenBank/DDBJ databases">
        <title>Genomic Encyclopedia of Type Strains, Phase IV (KMG-IV): sequencing the most valuable type-strain genomes for metagenomic binning, comparative biology and taxonomic classification.</title>
        <authorList>
            <person name="Goeker M."/>
        </authorList>
    </citation>
    <scope>NUCLEOTIDE SEQUENCE [LARGE SCALE GENOMIC DNA]</scope>
    <source>
        <strain evidence="6 7">DSM 16980</strain>
    </source>
</reference>
<dbReference type="GO" id="GO:0003961">
    <property type="term" value="F:O-acetylhomoserine aminocarboxypropyltransferase activity"/>
    <property type="evidence" value="ECO:0007669"/>
    <property type="project" value="UniProtKB-EC"/>
</dbReference>
<gene>
    <name evidence="6" type="ORF">J2S01_002260</name>
</gene>
<keyword evidence="3 6" id="KW-0808">Transferase</keyword>
<dbReference type="PANTHER" id="PTHR43797:SF2">
    <property type="entry name" value="HOMOCYSTEINE_CYSTEINE SYNTHASE"/>
    <property type="match status" value="1"/>
</dbReference>
<dbReference type="SUPFAM" id="SSF53383">
    <property type="entry name" value="PLP-dependent transferases"/>
    <property type="match status" value="1"/>
</dbReference>
<dbReference type="GO" id="GO:0003677">
    <property type="term" value="F:DNA binding"/>
    <property type="evidence" value="ECO:0007669"/>
    <property type="project" value="UniProtKB-KW"/>
</dbReference>
<evidence type="ECO:0000256" key="4">
    <source>
        <dbReference type="ARBA" id="ARBA00022898"/>
    </source>
</evidence>
<evidence type="ECO:0000256" key="1">
    <source>
        <dbReference type="ARBA" id="ARBA00001933"/>
    </source>
</evidence>
<dbReference type="Gene3D" id="3.90.1150.10">
    <property type="entry name" value="Aspartate Aminotransferase, domain 1"/>
    <property type="match status" value="1"/>
</dbReference>
<evidence type="ECO:0000256" key="2">
    <source>
        <dbReference type="ARBA" id="ARBA00009077"/>
    </source>
</evidence>
<protein>
    <submittedName>
        <fullName evidence="6">O-acetylhomoserine (Thiol)-lyase</fullName>
        <ecNumber evidence="6">2.5.1.49</ecNumber>
    </submittedName>
</protein>
<dbReference type="InterPro" id="IPR015421">
    <property type="entry name" value="PyrdxlP-dep_Trfase_major"/>
</dbReference>
<keyword evidence="4 5" id="KW-0663">Pyridoxal phosphate</keyword>
<dbReference type="RefSeq" id="WP_196605552.1">
    <property type="nucleotide sequence ID" value="NZ_CP116940.1"/>
</dbReference>
<organism evidence="6 7">
    <name type="scientific">Pectinatus haikarae</name>
    <dbReference type="NCBI Taxonomy" id="349096"/>
    <lineage>
        <taxon>Bacteria</taxon>
        <taxon>Bacillati</taxon>
        <taxon>Bacillota</taxon>
        <taxon>Negativicutes</taxon>
        <taxon>Selenomonadales</taxon>
        <taxon>Selenomonadaceae</taxon>
        <taxon>Pectinatus</taxon>
    </lineage>
</organism>
<keyword evidence="7" id="KW-1185">Reference proteome</keyword>
<dbReference type="CDD" id="cd00614">
    <property type="entry name" value="CGS_like"/>
    <property type="match status" value="1"/>
</dbReference>
<dbReference type="EC" id="2.5.1.49" evidence="6"/>
<keyword evidence="6" id="KW-0238">DNA-binding</keyword>
<dbReference type="InterPro" id="IPR000277">
    <property type="entry name" value="Cys/Met-Metab_PyrdxlP-dep_enz"/>
</dbReference>
<comment type="cofactor">
    <cofactor evidence="1 5">
        <name>pyridoxal 5'-phosphate</name>
        <dbReference type="ChEBI" id="CHEBI:597326"/>
    </cofactor>
</comment>
<evidence type="ECO:0000313" key="7">
    <source>
        <dbReference type="Proteomes" id="UP001239167"/>
    </source>
</evidence>
<dbReference type="PANTHER" id="PTHR43797">
    <property type="entry name" value="HOMOCYSTEINE/CYSTEINE SYNTHASE"/>
    <property type="match status" value="1"/>
</dbReference>
<proteinExistence type="inferred from homology"/>